<dbReference type="EMBL" id="JAHHUM010000866">
    <property type="protein sequence ID" value="KAK5617050.1"/>
    <property type="molecule type" value="Genomic_DNA"/>
</dbReference>
<comment type="caution">
    <text evidence="2">The sequence shown here is derived from an EMBL/GenBank/DDBJ whole genome shotgun (WGS) entry which is preliminary data.</text>
</comment>
<reference evidence="2 3" key="1">
    <citation type="submission" date="2021-06" db="EMBL/GenBank/DDBJ databases">
        <authorList>
            <person name="Palmer J.M."/>
        </authorList>
    </citation>
    <scope>NUCLEOTIDE SEQUENCE [LARGE SCALE GENOMIC DNA]</scope>
    <source>
        <strain evidence="2 3">MEX-2019</strain>
        <tissue evidence="2">Muscle</tissue>
    </source>
</reference>
<feature type="region of interest" description="Disordered" evidence="1">
    <location>
        <begin position="73"/>
        <end position="99"/>
    </location>
</feature>
<gene>
    <name evidence="2" type="ORF">CRENBAI_016534</name>
</gene>
<dbReference type="Proteomes" id="UP001311232">
    <property type="component" value="Unassembled WGS sequence"/>
</dbReference>
<evidence type="ECO:0000313" key="2">
    <source>
        <dbReference type="EMBL" id="KAK5617050.1"/>
    </source>
</evidence>
<organism evidence="2 3">
    <name type="scientific">Crenichthys baileyi</name>
    <name type="common">White River springfish</name>
    <dbReference type="NCBI Taxonomy" id="28760"/>
    <lineage>
        <taxon>Eukaryota</taxon>
        <taxon>Metazoa</taxon>
        <taxon>Chordata</taxon>
        <taxon>Craniata</taxon>
        <taxon>Vertebrata</taxon>
        <taxon>Euteleostomi</taxon>
        <taxon>Actinopterygii</taxon>
        <taxon>Neopterygii</taxon>
        <taxon>Teleostei</taxon>
        <taxon>Neoteleostei</taxon>
        <taxon>Acanthomorphata</taxon>
        <taxon>Ovalentaria</taxon>
        <taxon>Atherinomorphae</taxon>
        <taxon>Cyprinodontiformes</taxon>
        <taxon>Goodeidae</taxon>
        <taxon>Crenichthys</taxon>
    </lineage>
</organism>
<dbReference type="AlphaFoldDB" id="A0AAV9S7H2"/>
<name>A0AAV9S7H2_9TELE</name>
<accession>A0AAV9S7H2</accession>
<feature type="compositionally biased region" description="Basic and acidic residues" evidence="1">
    <location>
        <begin position="82"/>
        <end position="92"/>
    </location>
</feature>
<evidence type="ECO:0000256" key="1">
    <source>
        <dbReference type="SAM" id="MobiDB-lite"/>
    </source>
</evidence>
<evidence type="ECO:0000313" key="3">
    <source>
        <dbReference type="Proteomes" id="UP001311232"/>
    </source>
</evidence>
<sequence length="149" mass="15845">MRISPTGSFGPTVLGRTSSSASSASGDPRDPQDSDQATLLVGDRSLPNLKRLLNKSQLAVRLTRCSCPAYAHPVHPPTVPLHPDHGSSRRSPEQPPTVSRLISHLPGRSSFPTDCGRLRLRSGGRAVSAPGPGWEAPSMCLLFPMTITC</sequence>
<feature type="region of interest" description="Disordered" evidence="1">
    <location>
        <begin position="1"/>
        <end position="45"/>
    </location>
</feature>
<proteinExistence type="predicted"/>
<keyword evidence="3" id="KW-1185">Reference proteome</keyword>
<protein>
    <submittedName>
        <fullName evidence="2">Uncharacterized protein</fullName>
    </submittedName>
</protein>